<reference evidence="2" key="1">
    <citation type="submission" date="2020-08" db="EMBL/GenBank/DDBJ databases">
        <title>Genome public.</title>
        <authorList>
            <person name="Liu C."/>
            <person name="Sun Q."/>
        </authorList>
    </citation>
    <scope>NUCLEOTIDE SEQUENCE</scope>
    <source>
        <strain evidence="2">NSJ-50</strain>
    </source>
</reference>
<dbReference type="EMBL" id="JACRTE010000004">
    <property type="protein sequence ID" value="MBC8596176.1"/>
    <property type="molecule type" value="Genomic_DNA"/>
</dbReference>
<comment type="caution">
    <text evidence="2">The sequence shown here is derived from an EMBL/GenBank/DDBJ whole genome shotgun (WGS) entry which is preliminary data.</text>
</comment>
<dbReference type="RefSeq" id="WP_178347393.1">
    <property type="nucleotide sequence ID" value="NZ_JACRTE010000004.1"/>
</dbReference>
<organism evidence="2 3">
    <name type="scientific">Qingrenia yutianensis</name>
    <dbReference type="NCBI Taxonomy" id="2763676"/>
    <lineage>
        <taxon>Bacteria</taxon>
        <taxon>Bacillati</taxon>
        <taxon>Bacillota</taxon>
        <taxon>Clostridia</taxon>
        <taxon>Eubacteriales</taxon>
        <taxon>Oscillospiraceae</taxon>
        <taxon>Qingrenia</taxon>
    </lineage>
</organism>
<dbReference type="Pfam" id="PF22768">
    <property type="entry name" value="SPP1_Dit"/>
    <property type="match status" value="1"/>
</dbReference>
<evidence type="ECO:0000313" key="2">
    <source>
        <dbReference type="EMBL" id="MBC8596176.1"/>
    </source>
</evidence>
<sequence length="285" mass="31222">MRLTFKNSVGTLYFGDGAEFKITAVSGLYVPSKTYGTVRYAEYDGQFTYQSNANARVITLGCDIVSKNLRPALERAMRVLNRAGTLTLDYGDKVRKIECSQVTVSVSDRSTTHAVFGVQFVCDDPYFTDEQPVKAGIHGSVNLITNPITLPCMLSSRDTKRIIENAGDKDVYPIVTIRVVKKGTTASATEYGYKLLNNTTGKSVHLQYTSKAGERIVIDFGKRTVTSIKGGTIITNIIGNIAQGSELADFYLIPGGNEIEAVDLGTDDESLISLEYENKYVEAVY</sequence>
<feature type="domain" description="Siphovirus-type tail component C-terminal" evidence="1">
    <location>
        <begin position="167"/>
        <end position="280"/>
    </location>
</feature>
<keyword evidence="3" id="KW-1185">Reference proteome</keyword>
<evidence type="ECO:0000313" key="3">
    <source>
        <dbReference type="Proteomes" id="UP000647416"/>
    </source>
</evidence>
<accession>A0A926ISM6</accession>
<gene>
    <name evidence="2" type="ORF">H8706_04740</name>
</gene>
<evidence type="ECO:0000259" key="1">
    <source>
        <dbReference type="Pfam" id="PF22768"/>
    </source>
</evidence>
<dbReference type="InterPro" id="IPR054738">
    <property type="entry name" value="Siphovirus-type_tail_C"/>
</dbReference>
<dbReference type="Gene3D" id="2.40.30.200">
    <property type="match status" value="1"/>
</dbReference>
<dbReference type="AlphaFoldDB" id="A0A926ISM6"/>
<name>A0A926ISM6_9FIRM</name>
<dbReference type="Gene3D" id="2.60.120.860">
    <property type="match status" value="1"/>
</dbReference>
<protein>
    <submittedName>
        <fullName evidence="2">Phage tail family protein</fullName>
    </submittedName>
</protein>
<dbReference type="Proteomes" id="UP000647416">
    <property type="component" value="Unassembled WGS sequence"/>
</dbReference>
<proteinExistence type="predicted"/>